<dbReference type="Proteomes" id="UP000610303">
    <property type="component" value="Unassembled WGS sequence"/>
</dbReference>
<evidence type="ECO:0000313" key="2">
    <source>
        <dbReference type="Proteomes" id="UP000610303"/>
    </source>
</evidence>
<sequence>MVEIVRMPPRLVIGVPVLAGFERLSALVPEAWETAFAEFAGDGRPFAEASTRVGGRYHEVVGVLAAPDARRDGFVHALVPGGEYAYLEHRGPRSGIATAFGEIEGWLRERGRAVGAAKLDIGYRADGTDETHELFVSIAP</sequence>
<protein>
    <recommendedName>
        <fullName evidence="3">AraC family transcriptional regulator</fullName>
    </recommendedName>
</protein>
<reference evidence="1" key="2">
    <citation type="submission" date="2020-09" db="EMBL/GenBank/DDBJ databases">
        <authorList>
            <person name="Sun Q."/>
            <person name="Ohkuma M."/>
        </authorList>
    </citation>
    <scope>NUCLEOTIDE SEQUENCE</scope>
    <source>
        <strain evidence="1">JCM 3346</strain>
    </source>
</reference>
<dbReference type="InterPro" id="IPR011256">
    <property type="entry name" value="Reg_factor_effector_dom_sf"/>
</dbReference>
<evidence type="ECO:0000313" key="1">
    <source>
        <dbReference type="EMBL" id="GGR14107.1"/>
    </source>
</evidence>
<dbReference type="Gene3D" id="3.20.80.10">
    <property type="entry name" value="Regulatory factor, effector binding domain"/>
    <property type="match status" value="1"/>
</dbReference>
<reference evidence="1" key="1">
    <citation type="journal article" date="2014" name="Int. J. Syst. Evol. Microbiol.">
        <title>Complete genome sequence of Corynebacterium casei LMG S-19264T (=DSM 44701T), isolated from a smear-ripened cheese.</title>
        <authorList>
            <consortium name="US DOE Joint Genome Institute (JGI-PGF)"/>
            <person name="Walter F."/>
            <person name="Albersmeier A."/>
            <person name="Kalinowski J."/>
            <person name="Ruckert C."/>
        </authorList>
    </citation>
    <scope>NUCLEOTIDE SEQUENCE</scope>
    <source>
        <strain evidence="1">JCM 3346</strain>
    </source>
</reference>
<dbReference type="AlphaFoldDB" id="A0A918CBM7"/>
<comment type="caution">
    <text evidence="1">The sequence shown here is derived from an EMBL/GenBank/DDBJ whole genome shotgun (WGS) entry which is preliminary data.</text>
</comment>
<organism evidence="1 2">
    <name type="scientific">Agromyces mediolanus</name>
    <name type="common">Corynebacterium mediolanum</name>
    <dbReference type="NCBI Taxonomy" id="41986"/>
    <lineage>
        <taxon>Bacteria</taxon>
        <taxon>Bacillati</taxon>
        <taxon>Actinomycetota</taxon>
        <taxon>Actinomycetes</taxon>
        <taxon>Micrococcales</taxon>
        <taxon>Microbacteriaceae</taxon>
        <taxon>Agromyces</taxon>
    </lineage>
</organism>
<keyword evidence="2" id="KW-1185">Reference proteome</keyword>
<accession>A0A918CBM7</accession>
<name>A0A918CBM7_AGRME</name>
<evidence type="ECO:0008006" key="3">
    <source>
        <dbReference type="Google" id="ProtNLM"/>
    </source>
</evidence>
<dbReference type="EMBL" id="BMRJ01000001">
    <property type="protein sequence ID" value="GGR14107.1"/>
    <property type="molecule type" value="Genomic_DNA"/>
</dbReference>
<dbReference type="SUPFAM" id="SSF55136">
    <property type="entry name" value="Probable bacterial effector-binding domain"/>
    <property type="match status" value="1"/>
</dbReference>
<dbReference type="RefSeq" id="WP_189083576.1">
    <property type="nucleotide sequence ID" value="NZ_BMRJ01000001.1"/>
</dbReference>
<proteinExistence type="predicted"/>
<gene>
    <name evidence="1" type="ORF">GCM10010196_03330</name>
</gene>